<dbReference type="EMBL" id="JAIWYP010000011">
    <property type="protein sequence ID" value="KAH3739790.1"/>
    <property type="molecule type" value="Genomic_DNA"/>
</dbReference>
<accession>A0A9D4D7V1</accession>
<gene>
    <name evidence="1" type="ORF">DPMN_046480</name>
</gene>
<reference evidence="1" key="2">
    <citation type="submission" date="2020-11" db="EMBL/GenBank/DDBJ databases">
        <authorList>
            <person name="McCartney M.A."/>
            <person name="Auch B."/>
            <person name="Kono T."/>
            <person name="Mallez S."/>
            <person name="Becker A."/>
            <person name="Gohl D.M."/>
            <person name="Silverstein K.A.T."/>
            <person name="Koren S."/>
            <person name="Bechman K.B."/>
            <person name="Herman A."/>
            <person name="Abrahante J.E."/>
            <person name="Garbe J."/>
        </authorList>
    </citation>
    <scope>NUCLEOTIDE SEQUENCE</scope>
    <source>
        <strain evidence="1">Duluth1</strain>
        <tissue evidence="1">Whole animal</tissue>
    </source>
</reference>
<sequence length="197" mass="22319">MYDQMGDRILALKYFQQGLEIRNQSKAPDLSRVASLTNVASGYSAVGTMDEALKALDEAEEILSKQRFPQIYYIAYLDDTRGKLYFKQGKIDKADELFMKAVRGREEVSYGKNTHVESLINVMKVAVKKGDNYRCIKTGKTVLSFIDDVIKQSPKSHLLTACYYCLASVYKAMGDDANVRDQGRSVEARIPVYMRLQ</sequence>
<comment type="caution">
    <text evidence="1">The sequence shown here is derived from an EMBL/GenBank/DDBJ whole genome shotgun (WGS) entry which is preliminary data.</text>
</comment>
<dbReference type="Proteomes" id="UP000828390">
    <property type="component" value="Unassembled WGS sequence"/>
</dbReference>
<dbReference type="Pfam" id="PF13181">
    <property type="entry name" value="TPR_8"/>
    <property type="match status" value="1"/>
</dbReference>
<evidence type="ECO:0000313" key="2">
    <source>
        <dbReference type="Proteomes" id="UP000828390"/>
    </source>
</evidence>
<proteinExistence type="predicted"/>
<evidence type="ECO:0008006" key="3">
    <source>
        <dbReference type="Google" id="ProtNLM"/>
    </source>
</evidence>
<dbReference type="SUPFAM" id="SSF48452">
    <property type="entry name" value="TPR-like"/>
    <property type="match status" value="2"/>
</dbReference>
<protein>
    <recommendedName>
        <fullName evidence="3">Tetratricopeptide repeat protein</fullName>
    </recommendedName>
</protein>
<dbReference type="AlphaFoldDB" id="A0A9D4D7V1"/>
<organism evidence="1 2">
    <name type="scientific">Dreissena polymorpha</name>
    <name type="common">Zebra mussel</name>
    <name type="synonym">Mytilus polymorpha</name>
    <dbReference type="NCBI Taxonomy" id="45954"/>
    <lineage>
        <taxon>Eukaryota</taxon>
        <taxon>Metazoa</taxon>
        <taxon>Spiralia</taxon>
        <taxon>Lophotrochozoa</taxon>
        <taxon>Mollusca</taxon>
        <taxon>Bivalvia</taxon>
        <taxon>Autobranchia</taxon>
        <taxon>Heteroconchia</taxon>
        <taxon>Euheterodonta</taxon>
        <taxon>Imparidentia</taxon>
        <taxon>Neoheterodontei</taxon>
        <taxon>Myida</taxon>
        <taxon>Dreissenoidea</taxon>
        <taxon>Dreissenidae</taxon>
        <taxon>Dreissena</taxon>
    </lineage>
</organism>
<evidence type="ECO:0000313" key="1">
    <source>
        <dbReference type="EMBL" id="KAH3739790.1"/>
    </source>
</evidence>
<reference evidence="1" key="1">
    <citation type="journal article" date="2019" name="bioRxiv">
        <title>The Genome of the Zebra Mussel, Dreissena polymorpha: A Resource for Invasive Species Research.</title>
        <authorList>
            <person name="McCartney M.A."/>
            <person name="Auch B."/>
            <person name="Kono T."/>
            <person name="Mallez S."/>
            <person name="Zhang Y."/>
            <person name="Obille A."/>
            <person name="Becker A."/>
            <person name="Abrahante J.E."/>
            <person name="Garbe J."/>
            <person name="Badalamenti J.P."/>
            <person name="Herman A."/>
            <person name="Mangelson H."/>
            <person name="Liachko I."/>
            <person name="Sullivan S."/>
            <person name="Sone E.D."/>
            <person name="Koren S."/>
            <person name="Silverstein K.A.T."/>
            <person name="Beckman K.B."/>
            <person name="Gohl D.M."/>
        </authorList>
    </citation>
    <scope>NUCLEOTIDE SEQUENCE</scope>
    <source>
        <strain evidence="1">Duluth1</strain>
        <tissue evidence="1">Whole animal</tissue>
    </source>
</reference>
<dbReference type="InterPro" id="IPR019734">
    <property type="entry name" value="TPR_rpt"/>
</dbReference>
<name>A0A9D4D7V1_DREPO</name>
<dbReference type="InterPro" id="IPR011990">
    <property type="entry name" value="TPR-like_helical_dom_sf"/>
</dbReference>
<keyword evidence="2" id="KW-1185">Reference proteome</keyword>
<dbReference type="Gene3D" id="1.25.40.10">
    <property type="entry name" value="Tetratricopeptide repeat domain"/>
    <property type="match status" value="1"/>
</dbReference>